<dbReference type="InterPro" id="IPR033645">
    <property type="entry name" value="VirB9/CagX/TrbG_C"/>
</dbReference>
<evidence type="ECO:0000313" key="4">
    <source>
        <dbReference type="EMBL" id="MTW05903.1"/>
    </source>
</evidence>
<feature type="chain" id="PRO_5026955739" evidence="3">
    <location>
        <begin position="20"/>
        <end position="297"/>
    </location>
</feature>
<protein>
    <submittedName>
        <fullName evidence="4">P-type conjugative transfer protein TrbG</fullName>
    </submittedName>
</protein>
<evidence type="ECO:0000256" key="1">
    <source>
        <dbReference type="ARBA" id="ARBA00006135"/>
    </source>
</evidence>
<dbReference type="RefSeq" id="WP_155442245.1">
    <property type="nucleotide sequence ID" value="NZ_WNLA01000032.1"/>
</dbReference>
<keyword evidence="2 3" id="KW-0732">Signal</keyword>
<keyword evidence="5" id="KW-1185">Reference proteome</keyword>
<dbReference type="InterPro" id="IPR014142">
    <property type="entry name" value="TrbG_Ti"/>
</dbReference>
<name>A0A6L6Q7U3_9BURK</name>
<proteinExistence type="inferred from homology"/>
<dbReference type="NCBIfam" id="NF010460">
    <property type="entry name" value="PRK13885.1"/>
    <property type="match status" value="1"/>
</dbReference>
<dbReference type="EMBL" id="WNLA01000032">
    <property type="protein sequence ID" value="MTW05903.1"/>
    <property type="molecule type" value="Genomic_DNA"/>
</dbReference>
<dbReference type="Gene3D" id="2.60.40.2500">
    <property type="match status" value="1"/>
</dbReference>
<sequence>MKKILSKIVVALLPSLAIAAPPKKSDADLIDKYFTAKSPTLTSSEKAGLAITQKWQNAGEYAGPLPGPDGAVRYLFGASQPTIVCAVMKVCDVELQPGEEVISLNLGDPRFTIDPGITASADGEIQHLIIRPQDVGLETTLVVGTNRRTYRMKLISTRSEYMAAVVFTYPEDAMKKWAALRAKNESARQEKIIPETGEFMGDLDFHYSVSGNAPWKPLRVYNDGRRTIIQMPSGMKKNEAPALLVVKSGVFTDSDPGFVNYRLQGDRYIVDSVFEKAILVAGIGSDQDKITITKDKP</sequence>
<comment type="caution">
    <text evidence="4">The sequence shown here is derived from an EMBL/GenBank/DDBJ whole genome shotgun (WGS) entry which is preliminary data.</text>
</comment>
<accession>A0A6L6Q7U3</accession>
<dbReference type="NCBIfam" id="TIGR02775">
    <property type="entry name" value="TrbG_Ti"/>
    <property type="match status" value="1"/>
</dbReference>
<dbReference type="InterPro" id="IPR010258">
    <property type="entry name" value="Conjugal_tfr_TrbG/VirB9/CagX"/>
</dbReference>
<evidence type="ECO:0000256" key="2">
    <source>
        <dbReference type="ARBA" id="ARBA00022729"/>
    </source>
</evidence>
<dbReference type="AlphaFoldDB" id="A0A6L6Q7U3"/>
<dbReference type="CDD" id="cd06911">
    <property type="entry name" value="VirB9_CagX_TrbG"/>
    <property type="match status" value="1"/>
</dbReference>
<feature type="signal peptide" evidence="3">
    <location>
        <begin position="1"/>
        <end position="19"/>
    </location>
</feature>
<dbReference type="Pfam" id="PF03524">
    <property type="entry name" value="CagX"/>
    <property type="match status" value="1"/>
</dbReference>
<gene>
    <name evidence="4" type="primary">trbG</name>
    <name evidence="4" type="ORF">GM668_27875</name>
</gene>
<reference evidence="4 5" key="1">
    <citation type="submission" date="2019-11" db="EMBL/GenBank/DDBJ databases">
        <title>Type strains purchased from KCTC, JCM and DSMZ.</title>
        <authorList>
            <person name="Lu H."/>
        </authorList>
    </citation>
    <scope>NUCLEOTIDE SEQUENCE [LARGE SCALE GENOMIC DNA]</scope>
    <source>
        <strain evidence="4 5">KCTC 42409</strain>
    </source>
</reference>
<evidence type="ECO:0000313" key="5">
    <source>
        <dbReference type="Proteomes" id="UP000484015"/>
    </source>
</evidence>
<evidence type="ECO:0000256" key="3">
    <source>
        <dbReference type="SAM" id="SignalP"/>
    </source>
</evidence>
<organism evidence="4 5">
    <name type="scientific">Pseudoduganella ginsengisoli</name>
    <dbReference type="NCBI Taxonomy" id="1462440"/>
    <lineage>
        <taxon>Bacteria</taxon>
        <taxon>Pseudomonadati</taxon>
        <taxon>Pseudomonadota</taxon>
        <taxon>Betaproteobacteria</taxon>
        <taxon>Burkholderiales</taxon>
        <taxon>Oxalobacteraceae</taxon>
        <taxon>Telluria group</taxon>
        <taxon>Pseudoduganella</taxon>
    </lineage>
</organism>
<dbReference type="Proteomes" id="UP000484015">
    <property type="component" value="Unassembled WGS sequence"/>
</dbReference>
<dbReference type="OrthoDB" id="5357875at2"/>
<dbReference type="InterPro" id="IPR038161">
    <property type="entry name" value="VirB9/CagX/TrbG_C_sf"/>
</dbReference>
<comment type="similarity">
    <text evidence="1">Belongs to the TrbG/VirB9 family.</text>
</comment>